<reference evidence="1" key="1">
    <citation type="submission" date="2018-06" db="EMBL/GenBank/DDBJ databases">
        <authorList>
            <person name="Zhirakovskaya E."/>
        </authorList>
    </citation>
    <scope>NUCLEOTIDE SEQUENCE</scope>
</reference>
<dbReference type="EMBL" id="UOFL01000198">
    <property type="protein sequence ID" value="VAW80483.1"/>
    <property type="molecule type" value="Genomic_DNA"/>
</dbReference>
<dbReference type="PANTHER" id="PTHR12697">
    <property type="entry name" value="PBS LYASE HEAT-LIKE PROTEIN"/>
    <property type="match status" value="1"/>
</dbReference>
<dbReference type="InterPro" id="IPR004155">
    <property type="entry name" value="PBS_lyase_HEAT"/>
</dbReference>
<gene>
    <name evidence="1" type="ORF">MNBD_GAMMA12-3942</name>
</gene>
<dbReference type="Pfam" id="PF03130">
    <property type="entry name" value="HEAT_PBS"/>
    <property type="match status" value="1"/>
</dbReference>
<dbReference type="InterPro" id="IPR011989">
    <property type="entry name" value="ARM-like"/>
</dbReference>
<dbReference type="InterPro" id="IPR016024">
    <property type="entry name" value="ARM-type_fold"/>
</dbReference>
<accession>A0A3B0YX19</accession>
<dbReference type="SMART" id="SM00567">
    <property type="entry name" value="EZ_HEAT"/>
    <property type="match status" value="4"/>
</dbReference>
<evidence type="ECO:0000313" key="1">
    <source>
        <dbReference type="EMBL" id="VAW80483.1"/>
    </source>
</evidence>
<name>A0A3B0YX19_9ZZZZ</name>
<proteinExistence type="predicted"/>
<dbReference type="SUPFAM" id="SSF48371">
    <property type="entry name" value="ARM repeat"/>
    <property type="match status" value="1"/>
</dbReference>
<dbReference type="GO" id="GO:0016491">
    <property type="term" value="F:oxidoreductase activity"/>
    <property type="evidence" value="ECO:0007669"/>
    <property type="project" value="TreeGrafter"/>
</dbReference>
<dbReference type="PANTHER" id="PTHR12697:SF5">
    <property type="entry name" value="DEOXYHYPUSINE HYDROXYLASE"/>
    <property type="match status" value="1"/>
</dbReference>
<organism evidence="1">
    <name type="scientific">hydrothermal vent metagenome</name>
    <dbReference type="NCBI Taxonomy" id="652676"/>
    <lineage>
        <taxon>unclassified sequences</taxon>
        <taxon>metagenomes</taxon>
        <taxon>ecological metagenomes</taxon>
    </lineage>
</organism>
<sequence>MIKTIRHLLIASALALFSINVTASVKGKYELQRDKSFYFVFDGKSKYTFYKRRSNKAGTYKVENNTIIITMENGTPKKHPYNAKNNTFFITERGTKLIFKKSSSANISYVDEKQKKISTLIKRLKSGNINAAMALQNFKSVRVVDALIEALKEGKGSVRVASAMSLSIIQDPKAIDSLVYVLQNDKDQSLRVIAALALGRIKHPKSVEALIPALKIKNIYIRTTVVKAIGEQDNSKTVKPLRVALKNEEKLMKNATDDSKKGEHKALIAKINKILSKIGAK</sequence>
<protein>
    <recommendedName>
        <fullName evidence="2">HEAT repeat domain-containing protein</fullName>
    </recommendedName>
</protein>
<dbReference type="Pfam" id="PF13646">
    <property type="entry name" value="HEAT_2"/>
    <property type="match status" value="1"/>
</dbReference>
<dbReference type="Gene3D" id="1.25.10.10">
    <property type="entry name" value="Leucine-rich Repeat Variant"/>
    <property type="match status" value="1"/>
</dbReference>
<evidence type="ECO:0008006" key="2">
    <source>
        <dbReference type="Google" id="ProtNLM"/>
    </source>
</evidence>
<dbReference type="AlphaFoldDB" id="A0A3B0YX19"/>